<dbReference type="Proteomes" id="UP000006514">
    <property type="component" value="Unassembled WGS sequence"/>
</dbReference>
<dbReference type="KEGG" id="adl:AURDEDRAFT_178366"/>
<evidence type="ECO:0000256" key="1">
    <source>
        <dbReference type="SAM" id="MobiDB-lite"/>
    </source>
</evidence>
<protein>
    <submittedName>
        <fullName evidence="2">Uncharacterized protein</fullName>
    </submittedName>
</protein>
<evidence type="ECO:0000313" key="2">
    <source>
        <dbReference type="EMBL" id="EJD32546.1"/>
    </source>
</evidence>
<dbReference type="AlphaFoldDB" id="J0L8A1"/>
<evidence type="ECO:0000313" key="3">
    <source>
        <dbReference type="Proteomes" id="UP000006514"/>
    </source>
</evidence>
<keyword evidence="3" id="KW-1185">Reference proteome</keyword>
<name>J0L8A1_AURST</name>
<sequence>MLGAPVRGRPRAQTRSFNLLVLADSAAQPRPGVAYGRARRIPASSHLPGPSPPVRAARSAPIPVLPALRVLLLLLSTPSTGPAGDMDRQSARLSVIRTPLPGP</sequence>
<dbReference type="EMBL" id="JH688864">
    <property type="protein sequence ID" value="EJD32546.1"/>
    <property type="molecule type" value="Genomic_DNA"/>
</dbReference>
<feature type="region of interest" description="Disordered" evidence="1">
    <location>
        <begin position="79"/>
        <end position="103"/>
    </location>
</feature>
<accession>J0L8A1</accession>
<organism evidence="2 3">
    <name type="scientific">Auricularia subglabra (strain TFB-10046 / SS5)</name>
    <name type="common">White-rot fungus</name>
    <name type="synonym">Auricularia delicata (strain TFB10046)</name>
    <dbReference type="NCBI Taxonomy" id="717982"/>
    <lineage>
        <taxon>Eukaryota</taxon>
        <taxon>Fungi</taxon>
        <taxon>Dikarya</taxon>
        <taxon>Basidiomycota</taxon>
        <taxon>Agaricomycotina</taxon>
        <taxon>Agaricomycetes</taxon>
        <taxon>Auriculariales</taxon>
        <taxon>Auriculariaceae</taxon>
        <taxon>Auricularia</taxon>
    </lineage>
</organism>
<proteinExistence type="predicted"/>
<dbReference type="InParanoid" id="J0L8A1"/>
<gene>
    <name evidence="2" type="ORF">AURDEDRAFT_178366</name>
</gene>
<reference evidence="3" key="1">
    <citation type="journal article" date="2012" name="Science">
        <title>The Paleozoic origin of enzymatic lignin decomposition reconstructed from 31 fungal genomes.</title>
        <authorList>
            <person name="Floudas D."/>
            <person name="Binder M."/>
            <person name="Riley R."/>
            <person name="Barry K."/>
            <person name="Blanchette R.A."/>
            <person name="Henrissat B."/>
            <person name="Martinez A.T."/>
            <person name="Otillar R."/>
            <person name="Spatafora J.W."/>
            <person name="Yadav J.S."/>
            <person name="Aerts A."/>
            <person name="Benoit I."/>
            <person name="Boyd A."/>
            <person name="Carlson A."/>
            <person name="Copeland A."/>
            <person name="Coutinho P.M."/>
            <person name="de Vries R.P."/>
            <person name="Ferreira P."/>
            <person name="Findley K."/>
            <person name="Foster B."/>
            <person name="Gaskell J."/>
            <person name="Glotzer D."/>
            <person name="Gorecki P."/>
            <person name="Heitman J."/>
            <person name="Hesse C."/>
            <person name="Hori C."/>
            <person name="Igarashi K."/>
            <person name="Jurgens J.A."/>
            <person name="Kallen N."/>
            <person name="Kersten P."/>
            <person name="Kohler A."/>
            <person name="Kuees U."/>
            <person name="Kumar T.K.A."/>
            <person name="Kuo A."/>
            <person name="LaButti K."/>
            <person name="Larrondo L.F."/>
            <person name="Lindquist E."/>
            <person name="Ling A."/>
            <person name="Lombard V."/>
            <person name="Lucas S."/>
            <person name="Lundell T."/>
            <person name="Martin R."/>
            <person name="McLaughlin D.J."/>
            <person name="Morgenstern I."/>
            <person name="Morin E."/>
            <person name="Murat C."/>
            <person name="Nagy L.G."/>
            <person name="Nolan M."/>
            <person name="Ohm R.A."/>
            <person name="Patyshakuliyeva A."/>
            <person name="Rokas A."/>
            <person name="Ruiz-Duenas F.J."/>
            <person name="Sabat G."/>
            <person name="Salamov A."/>
            <person name="Samejima M."/>
            <person name="Schmutz J."/>
            <person name="Slot J.C."/>
            <person name="St John F."/>
            <person name="Stenlid J."/>
            <person name="Sun H."/>
            <person name="Sun S."/>
            <person name="Syed K."/>
            <person name="Tsang A."/>
            <person name="Wiebenga A."/>
            <person name="Young D."/>
            <person name="Pisabarro A."/>
            <person name="Eastwood D.C."/>
            <person name="Martin F."/>
            <person name="Cullen D."/>
            <person name="Grigoriev I.V."/>
            <person name="Hibbett D.S."/>
        </authorList>
    </citation>
    <scope>NUCLEOTIDE SEQUENCE [LARGE SCALE GENOMIC DNA]</scope>
    <source>
        <strain evidence="3">TFB10046</strain>
    </source>
</reference>